<dbReference type="AlphaFoldDB" id="A0AAN7UCG6"/>
<dbReference type="Proteomes" id="UP001305414">
    <property type="component" value="Unassembled WGS sequence"/>
</dbReference>
<comment type="caution">
    <text evidence="1">The sequence shown here is derived from an EMBL/GenBank/DDBJ whole genome shotgun (WGS) entry which is preliminary data.</text>
</comment>
<keyword evidence="2" id="KW-1185">Reference proteome</keyword>
<dbReference type="GO" id="GO:0008237">
    <property type="term" value="F:metallopeptidase activity"/>
    <property type="evidence" value="ECO:0007669"/>
    <property type="project" value="InterPro"/>
</dbReference>
<evidence type="ECO:0000313" key="1">
    <source>
        <dbReference type="EMBL" id="KAK5626038.1"/>
    </source>
</evidence>
<evidence type="ECO:0000313" key="2">
    <source>
        <dbReference type="Proteomes" id="UP001305414"/>
    </source>
</evidence>
<dbReference type="EMBL" id="JAWHQM010000003">
    <property type="protein sequence ID" value="KAK5626038.1"/>
    <property type="molecule type" value="Genomic_DNA"/>
</dbReference>
<accession>A0AAN7UCG6</accession>
<organism evidence="1 2">
    <name type="scientific">Xylaria bambusicola</name>
    <dbReference type="NCBI Taxonomy" id="326684"/>
    <lineage>
        <taxon>Eukaryota</taxon>
        <taxon>Fungi</taxon>
        <taxon>Dikarya</taxon>
        <taxon>Ascomycota</taxon>
        <taxon>Pezizomycotina</taxon>
        <taxon>Sordariomycetes</taxon>
        <taxon>Xylariomycetidae</taxon>
        <taxon>Xylariales</taxon>
        <taxon>Xylariaceae</taxon>
        <taxon>Xylaria</taxon>
    </lineage>
</organism>
<protein>
    <submittedName>
        <fullName evidence="1">Uncharacterized protein</fullName>
    </submittedName>
</protein>
<sequence length="84" mass="9320">MQGTSCMAEDVRQPPYLCPVCLEKVAYAIACELQLRDRAGKDQYIKERYAAIAEFCEAWKHVGLFAGYGAWDTGKTSAIRGIGK</sequence>
<dbReference type="Gene3D" id="3.40.390.10">
    <property type="entry name" value="Collagenase (Catalytic Domain)"/>
    <property type="match status" value="1"/>
</dbReference>
<reference evidence="1 2" key="1">
    <citation type="submission" date="2023-10" db="EMBL/GenBank/DDBJ databases">
        <title>Draft genome sequence of Xylaria bambusicola isolate GMP-LS, the root and basal stem rot pathogen of sugarcane in Indonesia.</title>
        <authorList>
            <person name="Selvaraj P."/>
            <person name="Muralishankar V."/>
            <person name="Muruganantham S."/>
            <person name="Sp S."/>
            <person name="Haryani S."/>
            <person name="Lau K.J.X."/>
            <person name="Naqvi N.I."/>
        </authorList>
    </citation>
    <scope>NUCLEOTIDE SEQUENCE [LARGE SCALE GENOMIC DNA]</scope>
    <source>
        <strain evidence="1">GMP-LS</strain>
    </source>
</reference>
<name>A0AAN7UCG6_9PEZI</name>
<dbReference type="InterPro" id="IPR024079">
    <property type="entry name" value="MetalloPept_cat_dom_sf"/>
</dbReference>
<proteinExistence type="predicted"/>
<gene>
    <name evidence="1" type="ORF">RRF57_001754</name>
</gene>